<dbReference type="InterPro" id="IPR036869">
    <property type="entry name" value="J_dom_sf"/>
</dbReference>
<dbReference type="Pfam" id="PF04752">
    <property type="entry name" value="ChaC"/>
    <property type="match status" value="1"/>
</dbReference>
<dbReference type="Pfam" id="PF00226">
    <property type="entry name" value="DnaJ"/>
    <property type="match status" value="1"/>
</dbReference>
<feature type="region of interest" description="Disordered" evidence="7">
    <location>
        <begin position="289"/>
        <end position="360"/>
    </location>
</feature>
<proteinExistence type="predicted"/>
<evidence type="ECO:0000256" key="4">
    <source>
        <dbReference type="ARBA" id="ARBA00022833"/>
    </source>
</evidence>
<dbReference type="InterPro" id="IPR051964">
    <property type="entry name" value="Chaperone_stress_response"/>
</dbReference>
<dbReference type="STRING" id="77020.A0A0M8MY51"/>
<organism evidence="10 11">
    <name type="scientific">Malassezia pachydermatis</name>
    <dbReference type="NCBI Taxonomy" id="77020"/>
    <lineage>
        <taxon>Eukaryota</taxon>
        <taxon>Fungi</taxon>
        <taxon>Dikarya</taxon>
        <taxon>Basidiomycota</taxon>
        <taxon>Ustilaginomycotina</taxon>
        <taxon>Malasseziomycetes</taxon>
        <taxon>Malasseziales</taxon>
        <taxon>Malasseziaceae</taxon>
        <taxon>Malassezia</taxon>
    </lineage>
</organism>
<dbReference type="SMART" id="SM00271">
    <property type="entry name" value="DnaJ"/>
    <property type="match status" value="1"/>
</dbReference>
<dbReference type="AlphaFoldDB" id="A0A0M8MY51"/>
<dbReference type="Gene3D" id="3.30.160.60">
    <property type="entry name" value="Classic Zinc Finger"/>
    <property type="match status" value="1"/>
</dbReference>
<dbReference type="EMBL" id="LGAV01000001">
    <property type="protein sequence ID" value="KOS15901.1"/>
    <property type="molecule type" value="Genomic_DNA"/>
</dbReference>
<gene>
    <name evidence="10" type="ORF">Malapachy_3497</name>
</gene>
<dbReference type="InterPro" id="IPR036236">
    <property type="entry name" value="Znf_C2H2_sf"/>
</dbReference>
<dbReference type="PROSITE" id="PS50157">
    <property type="entry name" value="ZINC_FINGER_C2H2_2"/>
    <property type="match status" value="1"/>
</dbReference>
<dbReference type="InterPro" id="IPR036568">
    <property type="entry name" value="GGCT-like_sf"/>
</dbReference>
<dbReference type="Pfam" id="PF21884">
    <property type="entry name" value="ZUO1-like_ZHD"/>
    <property type="match status" value="1"/>
</dbReference>
<comment type="caution">
    <text evidence="10">The sequence shown here is derived from an EMBL/GenBank/DDBJ whole genome shotgun (WGS) entry which is preliminary data.</text>
</comment>
<dbReference type="OrthoDB" id="5894at2759"/>
<dbReference type="PANTHER" id="PTHR44029:SF1">
    <property type="entry name" value="DNAJ HOMOLOG SUBFAMILY C MEMBER 21"/>
    <property type="match status" value="1"/>
</dbReference>
<accession>A0A0M8MY51</accession>
<sequence>MGARQSSEAPAEDAFVDYYELLEVEQTDSADVIRKSYRRLALRLHPDKNPGREEEANKKFIKLQEAYDVLSDDQERAWYDQNRERLMQGLDEDEDEDDVDAKFQFFKSGGTAPKATSMAAGIGVPHILRFYAPSMAKDLRDTDTSFYGTYRRLFERMAEEDRVAAPYPGEDHTGDLGDAWRDQASMYPSFGHPDTPYTDTPAASTSVRDFYQFWMQFSSRKSFAWKDKHDLRDAPDRRVKRLMEKENKRAREQARREYNDAIRGLAAFIRRRDPRYKAFQAQQQAAHSAEAQAELAEKRRVEAAKRQDAKRQQAASFQAQSWQMAGEPDDGGFDDFSSGASLDEASEAEDPAGDEDDEEEPMWDCVACNKRFQSEAAWINHERSKKHKKEVQRLKREMLEDDEMLDALGEDPVAEIASETQELHLDDETSRKKDKKRKKQEKKMRVAMGLETSEPMTTASPLSDTERAQRIAKTLPHLATLPSFLDRPEGSFDVFGYGSLIFKPPPHVIGYTPGYIKGFVRRFAQSSVDHRGTPERPGRVVTLVSSEHWHSLPDADEAPEGDIVWGISYTIDPAYADEVRAYLDHREKNGYTPIWEPIYGFREGKDDDDKPHVLVPQALVYVGLPGNEAFIGPTPLDALAERIASCHGPSGPNYEYLLRLAEAVRTLTPHSEDFHLFTLEEKVLALQAKNETTTPEPLPSSSSPPPPPPDTSKKARRKTKGKTKAPPGSEVCNVCHAAFPSRSKLFNHVREQGHALASSHMPKK</sequence>
<keyword evidence="11" id="KW-1185">Reference proteome</keyword>
<dbReference type="InterPro" id="IPR013024">
    <property type="entry name" value="GGCT-like"/>
</dbReference>
<dbReference type="InterPro" id="IPR054076">
    <property type="entry name" value="ZUO1-like_ZHD"/>
</dbReference>
<feature type="compositionally biased region" description="Basic residues" evidence="7">
    <location>
        <begin position="714"/>
        <end position="723"/>
    </location>
</feature>
<evidence type="ECO:0000256" key="2">
    <source>
        <dbReference type="ARBA" id="ARBA00022723"/>
    </source>
</evidence>
<dbReference type="GeneID" id="28729841"/>
<dbReference type="GO" id="GO:0008270">
    <property type="term" value="F:zinc ion binding"/>
    <property type="evidence" value="ECO:0007669"/>
    <property type="project" value="UniProtKB-KW"/>
</dbReference>
<feature type="compositionally biased region" description="Pro residues" evidence="7">
    <location>
        <begin position="696"/>
        <end position="710"/>
    </location>
</feature>
<keyword evidence="3 6" id="KW-0863">Zinc-finger</keyword>
<evidence type="ECO:0000256" key="7">
    <source>
        <dbReference type="SAM" id="MobiDB-lite"/>
    </source>
</evidence>
<protein>
    <recommendedName>
        <fullName evidence="1">glutathione-specific gamma-glutamylcyclotransferase</fullName>
        <ecNumber evidence="1">4.3.2.7</ecNumber>
    </recommendedName>
</protein>
<evidence type="ECO:0000259" key="8">
    <source>
        <dbReference type="PROSITE" id="PS50076"/>
    </source>
</evidence>
<feature type="region of interest" description="Disordered" evidence="7">
    <location>
        <begin position="690"/>
        <end position="732"/>
    </location>
</feature>
<dbReference type="PROSITE" id="PS50076">
    <property type="entry name" value="DNAJ_2"/>
    <property type="match status" value="1"/>
</dbReference>
<feature type="domain" description="C2H2-type" evidence="9">
    <location>
        <begin position="363"/>
        <end position="392"/>
    </location>
</feature>
<dbReference type="GO" id="GO:0005737">
    <property type="term" value="C:cytoplasm"/>
    <property type="evidence" value="ECO:0007669"/>
    <property type="project" value="TreeGrafter"/>
</dbReference>
<feature type="compositionally biased region" description="Acidic residues" evidence="7">
    <location>
        <begin position="344"/>
        <end position="360"/>
    </location>
</feature>
<dbReference type="CDD" id="cd06257">
    <property type="entry name" value="DnaJ"/>
    <property type="match status" value="1"/>
</dbReference>
<dbReference type="RefSeq" id="XP_017993533.1">
    <property type="nucleotide sequence ID" value="XM_018137965.1"/>
</dbReference>
<dbReference type="SMART" id="SM00355">
    <property type="entry name" value="ZnF_C2H2"/>
    <property type="match status" value="2"/>
</dbReference>
<dbReference type="SUPFAM" id="SSF57667">
    <property type="entry name" value="beta-beta-alpha zinc fingers"/>
    <property type="match status" value="1"/>
</dbReference>
<name>A0A0M8MY51_9BASI</name>
<dbReference type="InterPro" id="IPR013087">
    <property type="entry name" value="Znf_C2H2_type"/>
</dbReference>
<evidence type="ECO:0000256" key="6">
    <source>
        <dbReference type="PROSITE-ProRule" id="PRU00042"/>
    </source>
</evidence>
<feature type="region of interest" description="Disordered" evidence="7">
    <location>
        <begin position="418"/>
        <end position="446"/>
    </location>
</feature>
<dbReference type="Pfam" id="PF12171">
    <property type="entry name" value="zf-C2H2_jaz"/>
    <property type="match status" value="1"/>
</dbReference>
<feature type="compositionally biased region" description="Low complexity" evidence="7">
    <location>
        <begin position="312"/>
        <end position="325"/>
    </location>
</feature>
<dbReference type="EC" id="4.3.2.7" evidence="1"/>
<dbReference type="Gene3D" id="1.10.287.110">
    <property type="entry name" value="DnaJ domain"/>
    <property type="match status" value="1"/>
</dbReference>
<evidence type="ECO:0000256" key="1">
    <source>
        <dbReference type="ARBA" id="ARBA00012344"/>
    </source>
</evidence>
<evidence type="ECO:0000256" key="3">
    <source>
        <dbReference type="ARBA" id="ARBA00022771"/>
    </source>
</evidence>
<dbReference type="SUPFAM" id="SSF46565">
    <property type="entry name" value="Chaperone J-domain"/>
    <property type="match status" value="1"/>
</dbReference>
<evidence type="ECO:0000259" key="9">
    <source>
        <dbReference type="PROSITE" id="PS50157"/>
    </source>
</evidence>
<keyword evidence="5" id="KW-0456">Lyase</keyword>
<dbReference type="InterPro" id="IPR001623">
    <property type="entry name" value="DnaJ_domain"/>
</dbReference>
<evidence type="ECO:0000256" key="5">
    <source>
        <dbReference type="ARBA" id="ARBA00023239"/>
    </source>
</evidence>
<feature type="domain" description="J" evidence="8">
    <location>
        <begin position="17"/>
        <end position="83"/>
    </location>
</feature>
<evidence type="ECO:0000313" key="11">
    <source>
        <dbReference type="Proteomes" id="UP000037751"/>
    </source>
</evidence>
<dbReference type="PRINTS" id="PR00625">
    <property type="entry name" value="JDOMAIN"/>
</dbReference>
<keyword evidence="4" id="KW-0862">Zinc</keyword>
<dbReference type="GO" id="GO:0006751">
    <property type="term" value="P:glutathione catabolic process"/>
    <property type="evidence" value="ECO:0007669"/>
    <property type="project" value="InterPro"/>
</dbReference>
<feature type="compositionally biased region" description="Basic and acidic residues" evidence="7">
    <location>
        <begin position="421"/>
        <end position="431"/>
    </location>
</feature>
<keyword evidence="2" id="KW-0479">Metal-binding</keyword>
<dbReference type="InterPro" id="IPR022755">
    <property type="entry name" value="Znf_C2H2_jaz"/>
</dbReference>
<reference evidence="10 11" key="1">
    <citation type="submission" date="2015-07" db="EMBL/GenBank/DDBJ databases">
        <title>Draft Genome Sequence of Malassezia furfur CBS1878 and Malassezia pachydermatis CBS1879.</title>
        <authorList>
            <person name="Triana S."/>
            <person name="Ohm R."/>
            <person name="Gonzalez A."/>
            <person name="DeCock H."/>
            <person name="Restrepo S."/>
            <person name="Celis A."/>
        </authorList>
    </citation>
    <scope>NUCLEOTIDE SEQUENCE [LARGE SCALE GENOMIC DNA]</scope>
    <source>
        <strain evidence="10 11">CBS 1879</strain>
    </source>
</reference>
<dbReference type="InterPro" id="IPR018253">
    <property type="entry name" value="DnaJ_domain_CS"/>
</dbReference>
<dbReference type="VEuPathDB" id="FungiDB:Malapachy_3497"/>
<dbReference type="GO" id="GO:0061928">
    <property type="term" value="F:glutathione specific gamma-glutamylcyclotransferase activity"/>
    <property type="evidence" value="ECO:0007669"/>
    <property type="project" value="UniProtKB-EC"/>
</dbReference>
<evidence type="ECO:0000313" key="10">
    <source>
        <dbReference type="EMBL" id="KOS15901.1"/>
    </source>
</evidence>
<dbReference type="PANTHER" id="PTHR44029">
    <property type="entry name" value="DNAJ HOMOLOG SUBFAMILY C MEMBER 21"/>
    <property type="match status" value="1"/>
</dbReference>
<dbReference type="PROSITE" id="PS00636">
    <property type="entry name" value="DNAJ_1"/>
    <property type="match status" value="1"/>
</dbReference>
<dbReference type="SUPFAM" id="SSF110857">
    <property type="entry name" value="Gamma-glutamyl cyclotransferase-like"/>
    <property type="match status" value="1"/>
</dbReference>
<dbReference type="InterPro" id="IPR006840">
    <property type="entry name" value="ChaC"/>
</dbReference>
<feature type="compositionally biased region" description="Basic and acidic residues" evidence="7">
    <location>
        <begin position="295"/>
        <end position="311"/>
    </location>
</feature>
<dbReference type="Proteomes" id="UP000037751">
    <property type="component" value="Unassembled WGS sequence"/>
</dbReference>
<dbReference type="CDD" id="cd06661">
    <property type="entry name" value="GGCT_like"/>
    <property type="match status" value="1"/>
</dbReference>
<feature type="compositionally biased region" description="Basic residues" evidence="7">
    <location>
        <begin position="432"/>
        <end position="442"/>
    </location>
</feature>
<dbReference type="PROSITE" id="PS00028">
    <property type="entry name" value="ZINC_FINGER_C2H2_1"/>
    <property type="match status" value="2"/>
</dbReference>